<protein>
    <submittedName>
        <fullName evidence="2">Uncharacterized protein</fullName>
    </submittedName>
</protein>
<evidence type="ECO:0000313" key="2">
    <source>
        <dbReference type="EMBL" id="GBN67183.1"/>
    </source>
</evidence>
<dbReference type="EMBL" id="BGPR01014902">
    <property type="protein sequence ID" value="GBN67183.1"/>
    <property type="molecule type" value="Genomic_DNA"/>
</dbReference>
<dbReference type="EMBL" id="BGPR01014900">
    <property type="protein sequence ID" value="GBN67179.1"/>
    <property type="molecule type" value="Genomic_DNA"/>
</dbReference>
<sequence>MALNCQLTRPAGSNLKLEEKAGASFGANESDNIENFIPEELVGCDPLQLKIFQVRLLSFKMSRFCEESFRGVMEVGTDSFTATVLG</sequence>
<reference evidence="2 3" key="1">
    <citation type="journal article" date="2019" name="Sci. Rep.">
        <title>Orb-weaving spider Araneus ventricosus genome elucidates the spidroin gene catalogue.</title>
        <authorList>
            <person name="Kono N."/>
            <person name="Nakamura H."/>
            <person name="Ohtoshi R."/>
            <person name="Moran D.A.P."/>
            <person name="Shinohara A."/>
            <person name="Yoshida Y."/>
            <person name="Fujiwara M."/>
            <person name="Mori M."/>
            <person name="Tomita M."/>
            <person name="Arakawa K."/>
        </authorList>
    </citation>
    <scope>NUCLEOTIDE SEQUENCE [LARGE SCALE GENOMIC DNA]</scope>
</reference>
<organism evidence="2 3">
    <name type="scientific">Araneus ventricosus</name>
    <name type="common">Orbweaver spider</name>
    <name type="synonym">Epeira ventricosa</name>
    <dbReference type="NCBI Taxonomy" id="182803"/>
    <lineage>
        <taxon>Eukaryota</taxon>
        <taxon>Metazoa</taxon>
        <taxon>Ecdysozoa</taxon>
        <taxon>Arthropoda</taxon>
        <taxon>Chelicerata</taxon>
        <taxon>Arachnida</taxon>
        <taxon>Araneae</taxon>
        <taxon>Araneomorphae</taxon>
        <taxon>Entelegynae</taxon>
        <taxon>Araneoidea</taxon>
        <taxon>Araneidae</taxon>
        <taxon>Araneus</taxon>
    </lineage>
</organism>
<name>A0A4Y2QV12_ARAVE</name>
<accession>A0A4Y2QV12</accession>
<comment type="caution">
    <text evidence="2">The sequence shown here is derived from an EMBL/GenBank/DDBJ whole genome shotgun (WGS) entry which is preliminary data.</text>
</comment>
<evidence type="ECO:0000313" key="1">
    <source>
        <dbReference type="EMBL" id="GBN67179.1"/>
    </source>
</evidence>
<gene>
    <name evidence="2" type="ORF">AVEN_210878_1</name>
    <name evidence="1" type="ORF">AVEN_43538_1</name>
</gene>
<dbReference type="Proteomes" id="UP000499080">
    <property type="component" value="Unassembled WGS sequence"/>
</dbReference>
<evidence type="ECO:0000313" key="3">
    <source>
        <dbReference type="Proteomes" id="UP000499080"/>
    </source>
</evidence>
<proteinExistence type="predicted"/>
<keyword evidence="3" id="KW-1185">Reference proteome</keyword>
<dbReference type="AlphaFoldDB" id="A0A4Y2QV12"/>